<keyword evidence="1 3" id="KW-0479">Metal-binding</keyword>
<evidence type="ECO:0000313" key="6">
    <source>
        <dbReference type="Proteomes" id="UP001224644"/>
    </source>
</evidence>
<name>A0ABT8BE90_9HYPH</name>
<comment type="similarity">
    <text evidence="3">Belongs to the DNA gyrase inhibitor YacG family.</text>
</comment>
<evidence type="ECO:0000256" key="3">
    <source>
        <dbReference type="HAMAP-Rule" id="MF_00649"/>
    </source>
</evidence>
<feature type="binding site" evidence="3">
    <location>
        <position position="15"/>
    </location>
    <ligand>
        <name>Zn(2+)</name>
        <dbReference type="ChEBI" id="CHEBI:29105"/>
    </ligand>
</feature>
<feature type="binding site" evidence="3">
    <location>
        <position position="18"/>
    </location>
    <ligand>
        <name>Zn(2+)</name>
        <dbReference type="ChEBI" id="CHEBI:29105"/>
    </ligand>
</feature>
<comment type="cofactor">
    <cofactor evidence="3">
        <name>Zn(2+)</name>
        <dbReference type="ChEBI" id="CHEBI:29105"/>
    </cofactor>
    <text evidence="3">Binds 1 zinc ion.</text>
</comment>
<comment type="function">
    <text evidence="3">Inhibits all the catalytic activities of DNA gyrase by preventing its interaction with DNA. Acts by binding directly to the C-terminal domain of GyrB, which probably disrupts DNA binding by the gyrase.</text>
</comment>
<dbReference type="Proteomes" id="UP001224644">
    <property type="component" value="Unassembled WGS sequence"/>
</dbReference>
<keyword evidence="2 3" id="KW-0862">Zinc</keyword>
<organism evidence="5 6">
    <name type="scientific">Methylobacterium adhaesivum</name>
    <dbReference type="NCBI Taxonomy" id="333297"/>
    <lineage>
        <taxon>Bacteria</taxon>
        <taxon>Pseudomonadati</taxon>
        <taxon>Pseudomonadota</taxon>
        <taxon>Alphaproteobacteria</taxon>
        <taxon>Hyphomicrobiales</taxon>
        <taxon>Methylobacteriaceae</taxon>
        <taxon>Methylobacterium</taxon>
    </lineage>
</organism>
<dbReference type="PANTHER" id="PTHR36150:SF1">
    <property type="entry name" value="DNA GYRASE INHIBITOR YACG"/>
    <property type="match status" value="1"/>
</dbReference>
<dbReference type="PANTHER" id="PTHR36150">
    <property type="entry name" value="DNA GYRASE INHIBITOR YACG"/>
    <property type="match status" value="1"/>
</dbReference>
<dbReference type="HAMAP" id="MF_00649">
    <property type="entry name" value="DNA_gyrase_inhibitor_YacG"/>
    <property type="match status" value="1"/>
</dbReference>
<reference evidence="6" key="1">
    <citation type="journal article" date="2019" name="Int. J. Syst. Evol. Microbiol.">
        <title>The Global Catalogue of Microorganisms (GCM) 10K type strain sequencing project: providing services to taxonomists for standard genome sequencing and annotation.</title>
        <authorList>
            <consortium name="The Broad Institute Genomics Platform"/>
            <consortium name="The Broad Institute Genome Sequencing Center for Infectious Disease"/>
            <person name="Wu L."/>
            <person name="Ma J."/>
        </authorList>
    </citation>
    <scope>NUCLEOTIDE SEQUENCE [LARGE SCALE GENOMIC DNA]</scope>
    <source>
        <strain evidence="6">CECT 7069</strain>
    </source>
</reference>
<comment type="caution">
    <text evidence="5">The sequence shown here is derived from an EMBL/GenBank/DDBJ whole genome shotgun (WGS) entry which is preliminary data.</text>
</comment>
<dbReference type="SUPFAM" id="SSF57716">
    <property type="entry name" value="Glucocorticoid receptor-like (DNA-binding domain)"/>
    <property type="match status" value="1"/>
</dbReference>
<evidence type="ECO:0000256" key="4">
    <source>
        <dbReference type="SAM" id="MobiDB-lite"/>
    </source>
</evidence>
<accession>A0ABT8BE90</accession>
<sequence>MTGPLPWPPELPESCPICGKRTKAEVRPFCSTRCADIDLGRWLTDRYAIPTADDEDEDAVPEGRDETS</sequence>
<evidence type="ECO:0000256" key="1">
    <source>
        <dbReference type="ARBA" id="ARBA00022723"/>
    </source>
</evidence>
<feature type="binding site" evidence="3">
    <location>
        <position position="30"/>
    </location>
    <ligand>
        <name>Zn(2+)</name>
        <dbReference type="ChEBI" id="CHEBI:29105"/>
    </ligand>
</feature>
<proteinExistence type="inferred from homology"/>
<dbReference type="EMBL" id="JAUFPX010000002">
    <property type="protein sequence ID" value="MDN3590203.1"/>
    <property type="molecule type" value="Genomic_DNA"/>
</dbReference>
<feature type="binding site" evidence="3">
    <location>
        <position position="34"/>
    </location>
    <ligand>
        <name>Zn(2+)</name>
        <dbReference type="ChEBI" id="CHEBI:29105"/>
    </ligand>
</feature>
<comment type="subunit">
    <text evidence="3">Interacts with GyrB.</text>
</comment>
<evidence type="ECO:0000313" key="5">
    <source>
        <dbReference type="EMBL" id="MDN3590203.1"/>
    </source>
</evidence>
<evidence type="ECO:0000256" key="2">
    <source>
        <dbReference type="ARBA" id="ARBA00022833"/>
    </source>
</evidence>
<dbReference type="RefSeq" id="WP_238221566.1">
    <property type="nucleotide sequence ID" value="NZ_BPQD01000001.1"/>
</dbReference>
<feature type="region of interest" description="Disordered" evidence="4">
    <location>
        <begin position="49"/>
        <end position="68"/>
    </location>
</feature>
<gene>
    <name evidence="3 5" type="primary">yacG</name>
    <name evidence="5" type="ORF">QWZ12_06190</name>
</gene>
<dbReference type="Pfam" id="PF03884">
    <property type="entry name" value="YacG"/>
    <property type="match status" value="1"/>
</dbReference>
<dbReference type="InterPro" id="IPR013088">
    <property type="entry name" value="Znf_NHR/GATA"/>
</dbReference>
<keyword evidence="6" id="KW-1185">Reference proteome</keyword>
<dbReference type="Gene3D" id="3.30.50.10">
    <property type="entry name" value="Erythroid Transcription Factor GATA-1, subunit A"/>
    <property type="match status" value="1"/>
</dbReference>
<dbReference type="InterPro" id="IPR005584">
    <property type="entry name" value="DNA_gyrase_inhibitor_YacG"/>
</dbReference>
<protein>
    <recommendedName>
        <fullName evidence="3">DNA gyrase inhibitor YacG</fullName>
    </recommendedName>
</protein>